<gene>
    <name evidence="2" type="ORF">Ddye_024617</name>
</gene>
<proteinExistence type="predicted"/>
<dbReference type="EMBL" id="JANJYI010000007">
    <property type="protein sequence ID" value="KAK2642854.1"/>
    <property type="molecule type" value="Genomic_DNA"/>
</dbReference>
<dbReference type="InterPro" id="IPR036576">
    <property type="entry name" value="WRKY_dom_sf"/>
</dbReference>
<name>A0AAD9WT49_9ROSI</name>
<comment type="caution">
    <text evidence="2">The sequence shown here is derived from an EMBL/GenBank/DDBJ whole genome shotgun (WGS) entry which is preliminary data.</text>
</comment>
<evidence type="ECO:0000313" key="2">
    <source>
        <dbReference type="EMBL" id="KAK2642854.1"/>
    </source>
</evidence>
<keyword evidence="3" id="KW-1185">Reference proteome</keyword>
<evidence type="ECO:0000313" key="3">
    <source>
        <dbReference type="Proteomes" id="UP001280121"/>
    </source>
</evidence>
<accession>A0AAD9WT49</accession>
<dbReference type="GO" id="GO:0003700">
    <property type="term" value="F:DNA-binding transcription factor activity"/>
    <property type="evidence" value="ECO:0007669"/>
    <property type="project" value="InterPro"/>
</dbReference>
<evidence type="ECO:0000259" key="1">
    <source>
        <dbReference type="Pfam" id="PF03108"/>
    </source>
</evidence>
<dbReference type="Proteomes" id="UP001280121">
    <property type="component" value="Unassembled WGS sequence"/>
</dbReference>
<organism evidence="2 3">
    <name type="scientific">Dipteronia dyeriana</name>
    <dbReference type="NCBI Taxonomy" id="168575"/>
    <lineage>
        <taxon>Eukaryota</taxon>
        <taxon>Viridiplantae</taxon>
        <taxon>Streptophyta</taxon>
        <taxon>Embryophyta</taxon>
        <taxon>Tracheophyta</taxon>
        <taxon>Spermatophyta</taxon>
        <taxon>Magnoliopsida</taxon>
        <taxon>eudicotyledons</taxon>
        <taxon>Gunneridae</taxon>
        <taxon>Pentapetalae</taxon>
        <taxon>rosids</taxon>
        <taxon>malvids</taxon>
        <taxon>Sapindales</taxon>
        <taxon>Sapindaceae</taxon>
        <taxon>Hippocastanoideae</taxon>
        <taxon>Acereae</taxon>
        <taxon>Dipteronia</taxon>
    </lineage>
</organism>
<dbReference type="AlphaFoldDB" id="A0AAD9WT49"/>
<dbReference type="InterPro" id="IPR004332">
    <property type="entry name" value="Transposase_MuDR"/>
</dbReference>
<dbReference type="PANTHER" id="PTHR31973:SF187">
    <property type="entry name" value="MUTATOR TRANSPOSASE MUDRA PROTEIN"/>
    <property type="match status" value="1"/>
</dbReference>
<protein>
    <recommendedName>
        <fullName evidence="1">Transposase MuDR plant domain-containing protein</fullName>
    </recommendedName>
</protein>
<dbReference type="GO" id="GO:0043565">
    <property type="term" value="F:sequence-specific DNA binding"/>
    <property type="evidence" value="ECO:0007669"/>
    <property type="project" value="InterPro"/>
</dbReference>
<reference evidence="2" key="1">
    <citation type="journal article" date="2023" name="Plant J.">
        <title>Genome sequences and population genomics provide insights into the demographic history, inbreeding, and mutation load of two 'living fossil' tree species of Dipteronia.</title>
        <authorList>
            <person name="Feng Y."/>
            <person name="Comes H.P."/>
            <person name="Chen J."/>
            <person name="Zhu S."/>
            <person name="Lu R."/>
            <person name="Zhang X."/>
            <person name="Li P."/>
            <person name="Qiu J."/>
            <person name="Olsen K.M."/>
            <person name="Qiu Y."/>
        </authorList>
    </citation>
    <scope>NUCLEOTIDE SEQUENCE</scope>
    <source>
        <strain evidence="2">KIB01</strain>
    </source>
</reference>
<sequence length="214" mass="24865">MGEVPDLRELVVIPEVPESICGMPDEIGNNDLFESYQSTSEDEFFNESDHEIDYSKLALVTKSIPFKKLVGAPIRFEVGQTHDSVYTLRELLTDYAIWESFNFKKIKNDTNRLTWACLAEKCPWRLHASIIGDETVMQVKTYNNEHTYHRIYKSQEVRSKWIASKFEILVMNNPSTQCEVISDILKDQFNVCSDPQRLYKANMRALEVLLEEQT</sequence>
<dbReference type="PANTHER" id="PTHR31973">
    <property type="entry name" value="POLYPROTEIN, PUTATIVE-RELATED"/>
    <property type="match status" value="1"/>
</dbReference>
<dbReference type="SUPFAM" id="SSF118290">
    <property type="entry name" value="WRKY DNA-binding domain"/>
    <property type="match status" value="1"/>
</dbReference>
<dbReference type="Pfam" id="PF03108">
    <property type="entry name" value="DBD_Tnp_Mut"/>
    <property type="match status" value="1"/>
</dbReference>
<feature type="domain" description="Transposase MuDR plant" evidence="1">
    <location>
        <begin position="75"/>
        <end position="136"/>
    </location>
</feature>